<protein>
    <recommendedName>
        <fullName evidence="3">DUF4926 domain-containing protein</fullName>
    </recommendedName>
</protein>
<dbReference type="Proteomes" id="UP001595975">
    <property type="component" value="Unassembled WGS sequence"/>
</dbReference>
<dbReference type="RefSeq" id="WP_380228326.1">
    <property type="nucleotide sequence ID" value="NZ_JBHSOF010000042.1"/>
</dbReference>
<proteinExistence type="predicted"/>
<reference evidence="2" key="1">
    <citation type="journal article" date="2019" name="Int. J. Syst. Evol. Microbiol.">
        <title>The Global Catalogue of Microorganisms (GCM) 10K type strain sequencing project: providing services to taxonomists for standard genome sequencing and annotation.</title>
        <authorList>
            <consortium name="The Broad Institute Genomics Platform"/>
            <consortium name="The Broad Institute Genome Sequencing Center for Infectious Disease"/>
            <person name="Wu L."/>
            <person name="Ma J."/>
        </authorList>
    </citation>
    <scope>NUCLEOTIDE SEQUENCE [LARGE SCALE GENOMIC DNA]</scope>
    <source>
        <strain evidence="2">CGMCC 4.1437</strain>
    </source>
</reference>
<keyword evidence="2" id="KW-1185">Reference proteome</keyword>
<dbReference type="EMBL" id="JBHSOF010000042">
    <property type="protein sequence ID" value="MFC5666632.1"/>
    <property type="molecule type" value="Genomic_DNA"/>
</dbReference>
<evidence type="ECO:0000313" key="1">
    <source>
        <dbReference type="EMBL" id="MFC5666632.1"/>
    </source>
</evidence>
<accession>A0ABW0X9Z2</accession>
<sequence>MPSRPRTPAYTPSVGEIVRDLGHRDTSGQPVEAVYMDTLGGLVYLRHETGGCEWTTKPQHVQRLDEPRHITVQTPSRPRSAGAA</sequence>
<name>A0ABW0X9Z2_9ACTN</name>
<evidence type="ECO:0000313" key="2">
    <source>
        <dbReference type="Proteomes" id="UP001595975"/>
    </source>
</evidence>
<evidence type="ECO:0008006" key="3">
    <source>
        <dbReference type="Google" id="ProtNLM"/>
    </source>
</evidence>
<comment type="caution">
    <text evidence="1">The sequence shown here is derived from an EMBL/GenBank/DDBJ whole genome shotgun (WGS) entry which is preliminary data.</text>
</comment>
<gene>
    <name evidence="1" type="ORF">ACFP3U_27160</name>
</gene>
<organism evidence="1 2">
    <name type="scientific">Kitasatospora misakiensis</name>
    <dbReference type="NCBI Taxonomy" id="67330"/>
    <lineage>
        <taxon>Bacteria</taxon>
        <taxon>Bacillati</taxon>
        <taxon>Actinomycetota</taxon>
        <taxon>Actinomycetes</taxon>
        <taxon>Kitasatosporales</taxon>
        <taxon>Streptomycetaceae</taxon>
        <taxon>Kitasatospora</taxon>
    </lineage>
</organism>